<dbReference type="Proteomes" id="UP001432292">
    <property type="component" value="Chromosome"/>
</dbReference>
<evidence type="ECO:0000313" key="2">
    <source>
        <dbReference type="EMBL" id="GFE05653.1"/>
    </source>
</evidence>
<gene>
    <name evidence="3" type="ORF">OG727_00710</name>
    <name evidence="2" type="ORF">Scani_19210</name>
</gene>
<dbReference type="GeneID" id="96640626"/>
<dbReference type="Proteomes" id="UP000435837">
    <property type="component" value="Unassembled WGS sequence"/>
</dbReference>
<sequence length="66" mass="6759">MSRRTCRRAACTAAVTAAVALSFACAQSTARPGRAHVRTTASALPGSVVWDAPSADGGPDKSLVWD</sequence>
<evidence type="ECO:0000256" key="1">
    <source>
        <dbReference type="SAM" id="SignalP"/>
    </source>
</evidence>
<keyword evidence="1" id="KW-0732">Signal</keyword>
<protein>
    <submittedName>
        <fullName evidence="2">Uncharacterized protein</fullName>
    </submittedName>
</protein>
<proteinExistence type="predicted"/>
<reference evidence="3" key="2">
    <citation type="submission" date="2022-10" db="EMBL/GenBank/DDBJ databases">
        <title>The complete genomes of actinobacterial strains from the NBC collection.</title>
        <authorList>
            <person name="Joergensen T.S."/>
            <person name="Alvarez Arevalo M."/>
            <person name="Sterndorff E.B."/>
            <person name="Faurdal D."/>
            <person name="Vuksanovic O."/>
            <person name="Mourched A.-S."/>
            <person name="Charusanti P."/>
            <person name="Shaw S."/>
            <person name="Blin K."/>
            <person name="Weber T."/>
        </authorList>
    </citation>
    <scope>NUCLEOTIDE SEQUENCE</scope>
    <source>
        <strain evidence="3">NBC_01256</strain>
    </source>
</reference>
<dbReference type="RefSeq" id="WP_159472176.1">
    <property type="nucleotide sequence ID" value="NZ_BAAATH010000004.1"/>
</dbReference>
<evidence type="ECO:0000313" key="5">
    <source>
        <dbReference type="Proteomes" id="UP001432292"/>
    </source>
</evidence>
<reference evidence="2 4" key="1">
    <citation type="submission" date="2019-12" db="EMBL/GenBank/DDBJ databases">
        <title>Whole genome shotgun sequence of Streptomyces caniferus NBRC 15389.</title>
        <authorList>
            <person name="Ichikawa N."/>
            <person name="Kimura A."/>
            <person name="Kitahashi Y."/>
            <person name="Komaki H."/>
            <person name="Tamura T."/>
        </authorList>
    </citation>
    <scope>NUCLEOTIDE SEQUENCE [LARGE SCALE GENOMIC DNA]</scope>
    <source>
        <strain evidence="2 4">NBRC 15389</strain>
    </source>
</reference>
<dbReference type="PROSITE" id="PS51257">
    <property type="entry name" value="PROKAR_LIPOPROTEIN"/>
    <property type="match status" value="1"/>
</dbReference>
<dbReference type="AlphaFoldDB" id="A0A640S2G3"/>
<keyword evidence="5" id="KW-1185">Reference proteome</keyword>
<dbReference type="EMBL" id="BLIN01000003">
    <property type="protein sequence ID" value="GFE05653.1"/>
    <property type="molecule type" value="Genomic_DNA"/>
</dbReference>
<organism evidence="2 4">
    <name type="scientific">Streptomyces caniferus</name>
    <dbReference type="NCBI Taxonomy" id="285557"/>
    <lineage>
        <taxon>Bacteria</taxon>
        <taxon>Bacillati</taxon>
        <taxon>Actinomycetota</taxon>
        <taxon>Actinomycetes</taxon>
        <taxon>Kitasatosporales</taxon>
        <taxon>Streptomycetaceae</taxon>
        <taxon>Streptomyces</taxon>
    </lineage>
</organism>
<accession>A0A640S2G3</accession>
<evidence type="ECO:0000313" key="4">
    <source>
        <dbReference type="Proteomes" id="UP000435837"/>
    </source>
</evidence>
<name>A0A640S2G3_9ACTN</name>
<feature type="signal peptide" evidence="1">
    <location>
        <begin position="1"/>
        <end position="26"/>
    </location>
</feature>
<feature type="chain" id="PRO_5024837572" evidence="1">
    <location>
        <begin position="27"/>
        <end position="66"/>
    </location>
</feature>
<evidence type="ECO:0000313" key="3">
    <source>
        <dbReference type="EMBL" id="WUS20939.1"/>
    </source>
</evidence>
<dbReference type="EMBL" id="CP108473">
    <property type="protein sequence ID" value="WUS20939.1"/>
    <property type="molecule type" value="Genomic_DNA"/>
</dbReference>